<dbReference type="InterPro" id="IPR027385">
    <property type="entry name" value="Beta-barrel_OMP"/>
</dbReference>
<feature type="chain" id="PRO_5038867582" evidence="2">
    <location>
        <begin position="20"/>
        <end position="201"/>
    </location>
</feature>
<accession>A0A943EF85</accession>
<dbReference type="InterPro" id="IPR023614">
    <property type="entry name" value="Porin_dom_sf"/>
</dbReference>
<dbReference type="InterPro" id="IPR006315">
    <property type="entry name" value="OM_autotransptr_brl_dom"/>
</dbReference>
<evidence type="ECO:0000256" key="1">
    <source>
        <dbReference type="ARBA" id="ARBA00022729"/>
    </source>
</evidence>
<dbReference type="AlphaFoldDB" id="A0A943EF85"/>
<dbReference type="Pfam" id="PF13505">
    <property type="entry name" value="OMP_b-brl"/>
    <property type="match status" value="1"/>
</dbReference>
<dbReference type="SUPFAM" id="SSF56925">
    <property type="entry name" value="OMPA-like"/>
    <property type="match status" value="1"/>
</dbReference>
<evidence type="ECO:0000256" key="2">
    <source>
        <dbReference type="SAM" id="SignalP"/>
    </source>
</evidence>
<comment type="caution">
    <text evidence="4">The sequence shown here is derived from an EMBL/GenBank/DDBJ whole genome shotgun (WGS) entry which is preliminary data.</text>
</comment>
<evidence type="ECO:0000313" key="5">
    <source>
        <dbReference type="Proteomes" id="UP000754226"/>
    </source>
</evidence>
<evidence type="ECO:0000259" key="3">
    <source>
        <dbReference type="Pfam" id="PF13505"/>
    </source>
</evidence>
<organism evidence="4 5">
    <name type="scientific">Acidaminococcus intestini</name>
    <dbReference type="NCBI Taxonomy" id="187327"/>
    <lineage>
        <taxon>Bacteria</taxon>
        <taxon>Bacillati</taxon>
        <taxon>Bacillota</taxon>
        <taxon>Negativicutes</taxon>
        <taxon>Acidaminococcales</taxon>
        <taxon>Acidaminococcaceae</taxon>
        <taxon>Acidaminococcus</taxon>
    </lineage>
</organism>
<evidence type="ECO:0000313" key="4">
    <source>
        <dbReference type="EMBL" id="MBS5519970.1"/>
    </source>
</evidence>
<feature type="signal peptide" evidence="2">
    <location>
        <begin position="1"/>
        <end position="19"/>
    </location>
</feature>
<feature type="domain" description="Outer membrane protein beta-barrel" evidence="3">
    <location>
        <begin position="12"/>
        <end position="201"/>
    </location>
</feature>
<name>A0A943EF85_9FIRM</name>
<dbReference type="Proteomes" id="UP000754226">
    <property type="component" value="Unassembled WGS sequence"/>
</dbReference>
<keyword evidence="1 2" id="KW-0732">Signal</keyword>
<dbReference type="NCBIfam" id="TIGR01414">
    <property type="entry name" value="autotrans_barl"/>
    <property type="match status" value="1"/>
</dbReference>
<proteinExistence type="predicted"/>
<dbReference type="EMBL" id="JAGZCZ010000006">
    <property type="protein sequence ID" value="MBS5519970.1"/>
    <property type="molecule type" value="Genomic_DNA"/>
</dbReference>
<sequence length="201" mass="21634">MKKNIMLALVLGLIPASLAAASPLAEIAPGRAQIDANVTLGSSLKGERDGHTIDFDGDTRYRVGATVGIGDGLGLDYTYASHEGNDNASVQSHQVNLVYQFNPYLYGFGGYVRNRAHHRGYTDNSNGFQVGATGRLPLGKTTPWAKFGIGNTITQYEVGVGYAITDNWEANVSYNDSKYKDFSGDTDVKTHGVNVGVSYKF</sequence>
<reference evidence="4" key="1">
    <citation type="submission" date="2021-02" db="EMBL/GenBank/DDBJ databases">
        <title>Infant gut strain persistence is associated with maternal origin, phylogeny, and functional potential including surface adhesion and iron acquisition.</title>
        <authorList>
            <person name="Lou Y.C."/>
        </authorList>
    </citation>
    <scope>NUCLEOTIDE SEQUENCE</scope>
    <source>
        <strain evidence="4">L3_106_000M1_dasL3_106_000M1_concoct_15</strain>
    </source>
</reference>
<protein>
    <submittedName>
        <fullName evidence="4">Porin family protein</fullName>
    </submittedName>
</protein>
<gene>
    <name evidence="4" type="ORF">KHX13_06540</name>
</gene>
<dbReference type="Gene3D" id="2.40.160.10">
    <property type="entry name" value="Porin"/>
    <property type="match status" value="1"/>
</dbReference>
<dbReference type="InterPro" id="IPR011250">
    <property type="entry name" value="OMP/PagP_B-barrel"/>
</dbReference>
<dbReference type="GO" id="GO:0019867">
    <property type="term" value="C:outer membrane"/>
    <property type="evidence" value="ECO:0007669"/>
    <property type="project" value="InterPro"/>
</dbReference>